<accession>A0A9P7RJ71</accession>
<dbReference type="Proteomes" id="UP000699042">
    <property type="component" value="Unassembled WGS sequence"/>
</dbReference>
<dbReference type="AlphaFoldDB" id="A0A9P7RJ71"/>
<comment type="caution">
    <text evidence="1">The sequence shown here is derived from an EMBL/GenBank/DDBJ whole genome shotgun (WGS) entry which is preliminary data.</text>
</comment>
<dbReference type="EMBL" id="JAESDN010000001">
    <property type="protein sequence ID" value="KAG7059047.1"/>
    <property type="molecule type" value="Genomic_DNA"/>
</dbReference>
<evidence type="ECO:0000313" key="2">
    <source>
        <dbReference type="Proteomes" id="UP000699042"/>
    </source>
</evidence>
<evidence type="ECO:0000313" key="1">
    <source>
        <dbReference type="EMBL" id="KAG7059047.1"/>
    </source>
</evidence>
<gene>
    <name evidence="1" type="ORF">JMJ77_006415</name>
</gene>
<sequence length="90" mass="10078">MQSTSHRVEKLKSLKRLQRSTFTASTRPEQVGKIGPMAHHETYFEAIDEEFSGALKKSTNKFLPLSVGAVLNSHKRLACPISCCCYHLSL</sequence>
<proteinExistence type="predicted"/>
<organism evidence="1 2">
    <name type="scientific">Colletotrichum scovillei</name>
    <dbReference type="NCBI Taxonomy" id="1209932"/>
    <lineage>
        <taxon>Eukaryota</taxon>
        <taxon>Fungi</taxon>
        <taxon>Dikarya</taxon>
        <taxon>Ascomycota</taxon>
        <taxon>Pezizomycotina</taxon>
        <taxon>Sordariomycetes</taxon>
        <taxon>Hypocreomycetidae</taxon>
        <taxon>Glomerellales</taxon>
        <taxon>Glomerellaceae</taxon>
        <taxon>Colletotrichum</taxon>
        <taxon>Colletotrichum acutatum species complex</taxon>
    </lineage>
</organism>
<keyword evidence="2" id="KW-1185">Reference proteome</keyword>
<protein>
    <submittedName>
        <fullName evidence="1">Uncharacterized protein</fullName>
    </submittedName>
</protein>
<reference evidence="1" key="1">
    <citation type="submission" date="2021-05" db="EMBL/GenBank/DDBJ databases">
        <title>Comparative genomics of three Colletotrichum scovillei strains and genetic complementation revealed genes involved fungal growth and virulence on chili pepper.</title>
        <authorList>
            <person name="Hsieh D.-K."/>
            <person name="Chuang S.-C."/>
            <person name="Chen C.-Y."/>
            <person name="Chao Y.-T."/>
            <person name="Lu M.-Y.J."/>
            <person name="Lee M.-H."/>
            <person name="Shih M.-C."/>
        </authorList>
    </citation>
    <scope>NUCLEOTIDE SEQUENCE</scope>
    <source>
        <strain evidence="1">Coll-153</strain>
    </source>
</reference>
<name>A0A9P7RJ71_9PEZI</name>